<reference evidence="1" key="1">
    <citation type="submission" date="2023-10" db="EMBL/GenBank/DDBJ databases">
        <title>Genome sequence of Blautia coccoides DSM 935.</title>
        <authorList>
            <person name="Boeer T."/>
            <person name="Bengelsdorf F.R."/>
            <person name="Daniel R."/>
            <person name="Poehlein A."/>
        </authorList>
    </citation>
    <scope>NUCLEOTIDE SEQUENCE [LARGE SCALE GENOMIC DNA]</scope>
    <source>
        <strain evidence="1">DSM 935</strain>
    </source>
</reference>
<keyword evidence="2" id="KW-1185">Reference proteome</keyword>
<evidence type="ECO:0000313" key="1">
    <source>
        <dbReference type="EMBL" id="WPX76582.1"/>
    </source>
</evidence>
<evidence type="ECO:0000313" key="2">
    <source>
        <dbReference type="Proteomes" id="UP001325248"/>
    </source>
</evidence>
<accession>A0ABZ0UH33</accession>
<organism evidence="1 2">
    <name type="scientific">Blautia producta</name>
    <dbReference type="NCBI Taxonomy" id="33035"/>
    <lineage>
        <taxon>Bacteria</taxon>
        <taxon>Bacillati</taxon>
        <taxon>Bacillota</taxon>
        <taxon>Clostridia</taxon>
        <taxon>Lachnospirales</taxon>
        <taxon>Lachnospiraceae</taxon>
        <taxon>Blautia</taxon>
    </lineage>
</organism>
<dbReference type="Proteomes" id="UP001325248">
    <property type="component" value="Chromosome"/>
</dbReference>
<proteinExistence type="predicted"/>
<dbReference type="Pfam" id="PF21983">
    <property type="entry name" value="NikA-like"/>
    <property type="match status" value="1"/>
</dbReference>
<dbReference type="EMBL" id="CP136422">
    <property type="protein sequence ID" value="WPX76582.1"/>
    <property type="molecule type" value="Genomic_DNA"/>
</dbReference>
<dbReference type="InterPro" id="IPR053842">
    <property type="entry name" value="NikA-like"/>
</dbReference>
<protein>
    <recommendedName>
        <fullName evidence="3">Mobilization protein</fullName>
    </recommendedName>
</protein>
<name>A0ABZ0UH33_9FIRM</name>
<sequence length="127" mass="14890">MASDRHGKHNKPTIAFRVTPYEQQVINERVKASGMKKQDYIVRSCIYNHVCVVGKRENLEILRSEAREMYTVLEEVSKDIKKDSPALSEQGMESMTERFLAFLDAMLWMLKGSKYLWEEKDNERNSK</sequence>
<evidence type="ECO:0008006" key="3">
    <source>
        <dbReference type="Google" id="ProtNLM"/>
    </source>
</evidence>
<gene>
    <name evidence="1" type="ORF">BLCOC_49680</name>
</gene>